<dbReference type="PIRSF" id="PIRSF006305">
    <property type="entry name" value="Maf"/>
    <property type="match status" value="1"/>
</dbReference>
<dbReference type="SUPFAM" id="SSF52972">
    <property type="entry name" value="ITPase-like"/>
    <property type="match status" value="1"/>
</dbReference>
<reference evidence="3" key="1">
    <citation type="submission" date="2018-06" db="EMBL/GenBank/DDBJ databases">
        <authorList>
            <person name="Zhirakovskaya E."/>
        </authorList>
    </citation>
    <scope>NUCLEOTIDE SEQUENCE</scope>
</reference>
<accession>A0A3B0Y1D9</accession>
<dbReference type="AlphaFoldDB" id="A0A3B0Y1D9"/>
<gene>
    <name evidence="3" type="ORF">MNBD_GAMMA15-2074</name>
</gene>
<sequence length="193" mass="21068">MQKIILASASPRRQELLRQIGVLFEQQVAEIDEFPRDNESADAYVLRLALEKARAVHARLGDDGIPVLGADTAVVVDGAILGKPRDETHAADMLRQLSGREHRVLSAVALVGQHETSRISESRVRFRALTDDEIATYWRSGEPLGKAGGYAVQGLGAVFIEQLYGSYSGVMGLPVFETAQLLKEFGIELPGKQ</sequence>
<comment type="cofactor">
    <cofactor evidence="1">
        <name>a divalent metal cation</name>
        <dbReference type="ChEBI" id="CHEBI:60240"/>
    </cofactor>
</comment>
<organism evidence="3">
    <name type="scientific">hydrothermal vent metagenome</name>
    <dbReference type="NCBI Taxonomy" id="652676"/>
    <lineage>
        <taxon>unclassified sequences</taxon>
        <taxon>metagenomes</taxon>
        <taxon>ecological metagenomes</taxon>
    </lineage>
</organism>
<dbReference type="EMBL" id="UOFN01000035">
    <property type="protein sequence ID" value="VAW74485.1"/>
    <property type="molecule type" value="Genomic_DNA"/>
</dbReference>
<dbReference type="PANTHER" id="PTHR43213">
    <property type="entry name" value="BIFUNCTIONAL DTTP/UTP PYROPHOSPHATASE/METHYLTRANSFERASE PROTEIN-RELATED"/>
    <property type="match status" value="1"/>
</dbReference>
<protein>
    <submittedName>
        <fullName evidence="3">Septum formation protein Maf</fullName>
    </submittedName>
</protein>
<proteinExistence type="inferred from homology"/>
<dbReference type="NCBIfam" id="TIGR00172">
    <property type="entry name" value="maf"/>
    <property type="match status" value="1"/>
</dbReference>
<evidence type="ECO:0000256" key="1">
    <source>
        <dbReference type="ARBA" id="ARBA00001968"/>
    </source>
</evidence>
<dbReference type="PANTHER" id="PTHR43213:SF5">
    <property type="entry name" value="BIFUNCTIONAL DTTP_UTP PYROPHOSPHATASE_METHYLTRANSFERASE PROTEIN-RELATED"/>
    <property type="match status" value="1"/>
</dbReference>
<dbReference type="InterPro" id="IPR003697">
    <property type="entry name" value="Maf-like"/>
</dbReference>
<keyword evidence="2" id="KW-0378">Hydrolase</keyword>
<name>A0A3B0Y1D9_9ZZZZ</name>
<dbReference type="HAMAP" id="MF_00528">
    <property type="entry name" value="Maf"/>
    <property type="match status" value="1"/>
</dbReference>
<dbReference type="CDD" id="cd00555">
    <property type="entry name" value="Maf"/>
    <property type="match status" value="1"/>
</dbReference>
<dbReference type="InterPro" id="IPR029001">
    <property type="entry name" value="ITPase-like_fam"/>
</dbReference>
<dbReference type="Pfam" id="PF02545">
    <property type="entry name" value="Maf"/>
    <property type="match status" value="1"/>
</dbReference>
<dbReference type="Gene3D" id="3.90.950.10">
    <property type="match status" value="1"/>
</dbReference>
<dbReference type="GO" id="GO:0047429">
    <property type="term" value="F:nucleoside triphosphate diphosphatase activity"/>
    <property type="evidence" value="ECO:0007669"/>
    <property type="project" value="InterPro"/>
</dbReference>
<evidence type="ECO:0000256" key="2">
    <source>
        <dbReference type="ARBA" id="ARBA00022801"/>
    </source>
</evidence>
<evidence type="ECO:0000313" key="3">
    <source>
        <dbReference type="EMBL" id="VAW74485.1"/>
    </source>
</evidence>